<dbReference type="PANTHER" id="PTHR33910:SF1">
    <property type="entry name" value="PROTEIN TRANSLOCASE SUBUNIT SECE"/>
    <property type="match status" value="1"/>
</dbReference>
<comment type="subcellular location">
    <subcellularLocation>
        <location evidence="1">Membrane</location>
    </subcellularLocation>
</comment>
<reference evidence="10" key="1">
    <citation type="submission" date="2018-05" db="EMBL/GenBank/DDBJ databases">
        <authorList>
            <person name="Lanie J.A."/>
            <person name="Ng W.-L."/>
            <person name="Kazmierczak K.M."/>
            <person name="Andrzejewski T.M."/>
            <person name="Davidsen T.M."/>
            <person name="Wayne K.J."/>
            <person name="Tettelin H."/>
            <person name="Glass J.I."/>
            <person name="Rusch D."/>
            <person name="Podicherti R."/>
            <person name="Tsui H.-C.T."/>
            <person name="Winkler M.E."/>
        </authorList>
    </citation>
    <scope>NUCLEOTIDE SEQUENCE</scope>
</reference>
<evidence type="ECO:0000256" key="6">
    <source>
        <dbReference type="ARBA" id="ARBA00022989"/>
    </source>
</evidence>
<dbReference type="PANTHER" id="PTHR33910">
    <property type="entry name" value="PROTEIN TRANSLOCASE SUBUNIT SECE"/>
    <property type="match status" value="1"/>
</dbReference>
<name>A0A381RI54_9ZZZZ</name>
<organism evidence="10">
    <name type="scientific">marine metagenome</name>
    <dbReference type="NCBI Taxonomy" id="408172"/>
    <lineage>
        <taxon>unclassified sequences</taxon>
        <taxon>metagenomes</taxon>
        <taxon>ecological metagenomes</taxon>
    </lineage>
</organism>
<accession>A0A381RI54</accession>
<evidence type="ECO:0000256" key="3">
    <source>
        <dbReference type="ARBA" id="ARBA00022475"/>
    </source>
</evidence>
<keyword evidence="6 9" id="KW-1133">Transmembrane helix</keyword>
<dbReference type="InterPro" id="IPR005807">
    <property type="entry name" value="SecE_bac"/>
</dbReference>
<evidence type="ECO:0008006" key="11">
    <source>
        <dbReference type="Google" id="ProtNLM"/>
    </source>
</evidence>
<dbReference type="GO" id="GO:0009306">
    <property type="term" value="P:protein secretion"/>
    <property type="evidence" value="ECO:0007669"/>
    <property type="project" value="InterPro"/>
</dbReference>
<dbReference type="HAMAP" id="MF_00422">
    <property type="entry name" value="SecE"/>
    <property type="match status" value="1"/>
</dbReference>
<protein>
    <recommendedName>
        <fullName evidence="11">Protein translocase subunit SecE</fullName>
    </recommendedName>
</protein>
<keyword evidence="5" id="KW-0653">Protein transport</keyword>
<dbReference type="GO" id="GO:0043952">
    <property type="term" value="P:protein transport by the Sec complex"/>
    <property type="evidence" value="ECO:0007669"/>
    <property type="project" value="TreeGrafter"/>
</dbReference>
<keyword evidence="3" id="KW-1003">Cell membrane</keyword>
<dbReference type="GO" id="GO:0005886">
    <property type="term" value="C:plasma membrane"/>
    <property type="evidence" value="ECO:0007669"/>
    <property type="project" value="TreeGrafter"/>
</dbReference>
<gene>
    <name evidence="10" type="ORF">METZ01_LOCUS43788</name>
</gene>
<dbReference type="Pfam" id="PF00584">
    <property type="entry name" value="SecE"/>
    <property type="match status" value="1"/>
</dbReference>
<proteinExistence type="inferred from homology"/>
<dbReference type="GO" id="GO:0008320">
    <property type="term" value="F:protein transmembrane transporter activity"/>
    <property type="evidence" value="ECO:0007669"/>
    <property type="project" value="InterPro"/>
</dbReference>
<keyword evidence="2" id="KW-0813">Transport</keyword>
<dbReference type="NCBIfam" id="TIGR00964">
    <property type="entry name" value="secE_bact"/>
    <property type="match status" value="1"/>
</dbReference>
<evidence type="ECO:0000256" key="5">
    <source>
        <dbReference type="ARBA" id="ARBA00022927"/>
    </source>
</evidence>
<evidence type="ECO:0000256" key="7">
    <source>
        <dbReference type="ARBA" id="ARBA00023010"/>
    </source>
</evidence>
<keyword evidence="8 9" id="KW-0472">Membrane</keyword>
<dbReference type="GO" id="GO:0006886">
    <property type="term" value="P:intracellular protein transport"/>
    <property type="evidence" value="ECO:0007669"/>
    <property type="project" value="InterPro"/>
</dbReference>
<evidence type="ECO:0000256" key="2">
    <source>
        <dbReference type="ARBA" id="ARBA00022448"/>
    </source>
</evidence>
<evidence type="ECO:0000313" key="10">
    <source>
        <dbReference type="EMBL" id="SUZ90934.1"/>
    </source>
</evidence>
<dbReference type="PROSITE" id="PS01067">
    <property type="entry name" value="SECE_SEC61G"/>
    <property type="match status" value="1"/>
</dbReference>
<evidence type="ECO:0000256" key="1">
    <source>
        <dbReference type="ARBA" id="ARBA00004370"/>
    </source>
</evidence>
<feature type="transmembrane region" description="Helical" evidence="9">
    <location>
        <begin position="32"/>
        <end position="52"/>
    </location>
</feature>
<dbReference type="AlphaFoldDB" id="A0A381RI54"/>
<keyword evidence="7" id="KW-0811">Translocation</keyword>
<dbReference type="EMBL" id="UINC01001935">
    <property type="protein sequence ID" value="SUZ90934.1"/>
    <property type="molecule type" value="Genomic_DNA"/>
</dbReference>
<dbReference type="Gene3D" id="1.20.5.1030">
    <property type="entry name" value="Preprotein translocase secy subunit"/>
    <property type="match status" value="1"/>
</dbReference>
<keyword evidence="4 9" id="KW-0812">Transmembrane</keyword>
<dbReference type="InterPro" id="IPR038379">
    <property type="entry name" value="SecE_sf"/>
</dbReference>
<evidence type="ECO:0000256" key="8">
    <source>
        <dbReference type="ARBA" id="ARBA00023136"/>
    </source>
</evidence>
<dbReference type="InterPro" id="IPR001901">
    <property type="entry name" value="Translocase_SecE/Sec61-g"/>
</dbReference>
<evidence type="ECO:0000256" key="4">
    <source>
        <dbReference type="ARBA" id="ARBA00022692"/>
    </source>
</evidence>
<dbReference type="GO" id="GO:0006605">
    <property type="term" value="P:protein targeting"/>
    <property type="evidence" value="ECO:0007669"/>
    <property type="project" value="InterPro"/>
</dbReference>
<sequence>MIKKVQQFGSDVKYEMSKVSWPDWDSLKGSTYIVLILSVILTVFLFIVDFILSKIISIVM</sequence>
<evidence type="ECO:0000256" key="9">
    <source>
        <dbReference type="SAM" id="Phobius"/>
    </source>
</evidence>